<evidence type="ECO:0000313" key="2">
    <source>
        <dbReference type="EMBL" id="GER52473.1"/>
    </source>
</evidence>
<protein>
    <recommendedName>
        <fullName evidence="1">KIB1-4 beta-propeller domain-containing protein</fullName>
    </recommendedName>
</protein>
<evidence type="ECO:0000313" key="3">
    <source>
        <dbReference type="Proteomes" id="UP000325081"/>
    </source>
</evidence>
<dbReference type="EMBL" id="BKCP01010403">
    <property type="protein sequence ID" value="GER52473.1"/>
    <property type="molecule type" value="Genomic_DNA"/>
</dbReference>
<evidence type="ECO:0000259" key="1">
    <source>
        <dbReference type="Pfam" id="PF03478"/>
    </source>
</evidence>
<proteinExistence type="predicted"/>
<name>A0A5A7R3W2_STRAF</name>
<dbReference type="AlphaFoldDB" id="A0A5A7R3W2"/>
<keyword evidence="3" id="KW-1185">Reference proteome</keyword>
<accession>A0A5A7R3W2</accession>
<dbReference type="Proteomes" id="UP000325081">
    <property type="component" value="Unassembled WGS sequence"/>
</dbReference>
<dbReference type="Pfam" id="PF03478">
    <property type="entry name" value="Beta-prop_KIB1-4"/>
    <property type="match status" value="1"/>
</dbReference>
<dbReference type="OrthoDB" id="907591at2759"/>
<dbReference type="PANTHER" id="PTHR40891">
    <property type="entry name" value="DUF295 DOMAIN-CONTAINING PROTEIN"/>
    <property type="match status" value="1"/>
</dbReference>
<comment type="caution">
    <text evidence="2">The sequence shown here is derived from an EMBL/GenBank/DDBJ whole genome shotgun (WGS) entry which is preliminary data.</text>
</comment>
<dbReference type="InterPro" id="IPR005174">
    <property type="entry name" value="KIB1-4_b-propeller"/>
</dbReference>
<organism evidence="2 3">
    <name type="scientific">Striga asiatica</name>
    <name type="common">Asiatic witchweed</name>
    <name type="synonym">Buchnera asiatica</name>
    <dbReference type="NCBI Taxonomy" id="4170"/>
    <lineage>
        <taxon>Eukaryota</taxon>
        <taxon>Viridiplantae</taxon>
        <taxon>Streptophyta</taxon>
        <taxon>Embryophyta</taxon>
        <taxon>Tracheophyta</taxon>
        <taxon>Spermatophyta</taxon>
        <taxon>Magnoliopsida</taxon>
        <taxon>eudicotyledons</taxon>
        <taxon>Gunneridae</taxon>
        <taxon>Pentapetalae</taxon>
        <taxon>asterids</taxon>
        <taxon>lamiids</taxon>
        <taxon>Lamiales</taxon>
        <taxon>Orobanchaceae</taxon>
        <taxon>Buchnereae</taxon>
        <taxon>Striga</taxon>
    </lineage>
</organism>
<sequence>MGEGSEQTSSFSRVSVSRVSAALRECRFPLDPDDDDQAGHPRLLVSHGLNLKNHALYDISKNQHVDLDIPELISKLVFFTSYSNWLVLIDLYNDLRHPIHDCGCCLLNITSGQRIRIPHKWIKNYGIECVLCGPPTEPDCHLIIRNNNNLYYCRLGDDSFIDIEAERYNNKTVSTAASFGRKTYLLMENSLFELVFHGDRKPSVECGEELEFVPVVRVAAEELCTWPVKPSATKDFIVKSVECGEILVVRALVQRYTDLFENVAYFRVFRIIMGKGNKECVEELKSIGDRALFLGKNGSTTCRADMSSGVKRNSIYYYWDEWDLYVYDLEDRSTTLLRPCPVKGPLFFLCWV</sequence>
<dbReference type="PANTHER" id="PTHR40891:SF1">
    <property type="entry name" value="DUF295 DOMAIN-CONTAINING PROTEIN"/>
    <property type="match status" value="1"/>
</dbReference>
<feature type="domain" description="KIB1-4 beta-propeller" evidence="1">
    <location>
        <begin position="56"/>
        <end position="328"/>
    </location>
</feature>
<reference evidence="3" key="1">
    <citation type="journal article" date="2019" name="Curr. Biol.">
        <title>Genome Sequence of Striga asiatica Provides Insight into the Evolution of Plant Parasitism.</title>
        <authorList>
            <person name="Yoshida S."/>
            <person name="Kim S."/>
            <person name="Wafula E.K."/>
            <person name="Tanskanen J."/>
            <person name="Kim Y.M."/>
            <person name="Honaas L."/>
            <person name="Yang Z."/>
            <person name="Spallek T."/>
            <person name="Conn C.E."/>
            <person name="Ichihashi Y."/>
            <person name="Cheong K."/>
            <person name="Cui S."/>
            <person name="Der J.P."/>
            <person name="Gundlach H."/>
            <person name="Jiao Y."/>
            <person name="Hori C."/>
            <person name="Ishida J.K."/>
            <person name="Kasahara H."/>
            <person name="Kiba T."/>
            <person name="Kim M.S."/>
            <person name="Koo N."/>
            <person name="Laohavisit A."/>
            <person name="Lee Y.H."/>
            <person name="Lumba S."/>
            <person name="McCourt P."/>
            <person name="Mortimer J.C."/>
            <person name="Mutuku J.M."/>
            <person name="Nomura T."/>
            <person name="Sasaki-Sekimoto Y."/>
            <person name="Seto Y."/>
            <person name="Wang Y."/>
            <person name="Wakatake T."/>
            <person name="Sakakibara H."/>
            <person name="Demura T."/>
            <person name="Yamaguchi S."/>
            <person name="Yoneyama K."/>
            <person name="Manabe R.I."/>
            <person name="Nelson D.C."/>
            <person name="Schulman A.H."/>
            <person name="Timko M.P."/>
            <person name="dePamphilis C.W."/>
            <person name="Choi D."/>
            <person name="Shirasu K."/>
        </authorList>
    </citation>
    <scope>NUCLEOTIDE SEQUENCE [LARGE SCALE GENOMIC DNA]</scope>
    <source>
        <strain evidence="3">cv. UVA1</strain>
    </source>
</reference>
<gene>
    <name evidence="2" type="ORF">STAS_29924</name>
</gene>